<dbReference type="RefSeq" id="WP_269881006.1">
    <property type="nucleotide sequence ID" value="NZ_JAQAGZ010000005.1"/>
</dbReference>
<dbReference type="SUPFAM" id="SSF53756">
    <property type="entry name" value="UDP-Glycosyltransferase/glycogen phosphorylase"/>
    <property type="match status" value="1"/>
</dbReference>
<keyword evidence="3" id="KW-1185">Reference proteome</keyword>
<proteinExistence type="predicted"/>
<feature type="domain" description="Glycosyl transferase family 1" evidence="1">
    <location>
        <begin position="180"/>
        <end position="331"/>
    </location>
</feature>
<organism evidence="2 3">
    <name type="scientific">Paenibacillus gyeongsangnamensis</name>
    <dbReference type="NCBI Taxonomy" id="3388067"/>
    <lineage>
        <taxon>Bacteria</taxon>
        <taxon>Bacillati</taxon>
        <taxon>Bacillota</taxon>
        <taxon>Bacilli</taxon>
        <taxon>Bacillales</taxon>
        <taxon>Paenibacillaceae</taxon>
        <taxon>Paenibacillus</taxon>
    </lineage>
</organism>
<evidence type="ECO:0000259" key="1">
    <source>
        <dbReference type="Pfam" id="PF00534"/>
    </source>
</evidence>
<comment type="caution">
    <text evidence="2">The sequence shown here is derived from an EMBL/GenBank/DDBJ whole genome shotgun (WGS) entry which is preliminary data.</text>
</comment>
<accession>A0ABT4Q6Q3</accession>
<evidence type="ECO:0000313" key="3">
    <source>
        <dbReference type="Proteomes" id="UP001527882"/>
    </source>
</evidence>
<gene>
    <name evidence="2" type="ORF">O9H85_09025</name>
</gene>
<sequence length="349" mass="40368">MFNRKKRIAICAAQIPFNYGGAEILVEELNNQLNMRGYQSEIINVPFKWYPKEQLIDNALQWKMVDLTESNGEKIDQVICTKYPTYVINHPNKVVWLFHQHRPVYDLLDTPYTEFSKTGNDLKIINHIRQIDNRTLAEAKKIYCISENVRNRLKEYNGIESEVLYPPTKLDGSYKEGNFEKYIFSAGRLDPLKRVELLIQALKFINKEYKLVIAGKGKHEEKLRDLVVKEGVEDRVKFSGFVNDETLINYYSNASMIFFAPKDEDYGFITIEAFKSGKPVITTNDSGGVLEFVRHNGNGLVCNPNSREIADNINNLIENQEKLFQLGKKGIETVKYINWDHTIKSLVIE</sequence>
<protein>
    <submittedName>
        <fullName evidence="2">Glycosyltransferase family 4 protein</fullName>
    </submittedName>
</protein>
<dbReference type="CDD" id="cd03801">
    <property type="entry name" value="GT4_PimA-like"/>
    <property type="match status" value="1"/>
</dbReference>
<dbReference type="Pfam" id="PF00534">
    <property type="entry name" value="Glycos_transf_1"/>
    <property type="match status" value="1"/>
</dbReference>
<reference evidence="2 3" key="1">
    <citation type="submission" date="2022-12" db="EMBL/GenBank/DDBJ databases">
        <title>Draft genome sequence of Paenibacillus sp. dW9.</title>
        <authorList>
            <person name="Choi E.-W."/>
            <person name="Kim D.-U."/>
        </authorList>
    </citation>
    <scope>NUCLEOTIDE SEQUENCE [LARGE SCALE GENOMIC DNA]</scope>
    <source>
        <strain evidence="3">dW9</strain>
    </source>
</reference>
<dbReference type="EMBL" id="JAQAGZ010000005">
    <property type="protein sequence ID" value="MCZ8512555.1"/>
    <property type="molecule type" value="Genomic_DNA"/>
</dbReference>
<dbReference type="PANTHER" id="PTHR12526:SF635">
    <property type="entry name" value="GLYCOSYL TRANSFERASE GROUP 1"/>
    <property type="match status" value="1"/>
</dbReference>
<dbReference type="PANTHER" id="PTHR12526">
    <property type="entry name" value="GLYCOSYLTRANSFERASE"/>
    <property type="match status" value="1"/>
</dbReference>
<name>A0ABT4Q6Q3_9BACL</name>
<dbReference type="Gene3D" id="3.40.50.2000">
    <property type="entry name" value="Glycogen Phosphorylase B"/>
    <property type="match status" value="2"/>
</dbReference>
<dbReference type="InterPro" id="IPR001296">
    <property type="entry name" value="Glyco_trans_1"/>
</dbReference>
<dbReference type="Proteomes" id="UP001527882">
    <property type="component" value="Unassembled WGS sequence"/>
</dbReference>
<evidence type="ECO:0000313" key="2">
    <source>
        <dbReference type="EMBL" id="MCZ8512555.1"/>
    </source>
</evidence>